<protein>
    <submittedName>
        <fullName evidence="1">Uncharacterized protein</fullName>
    </submittedName>
</protein>
<evidence type="ECO:0000313" key="2">
    <source>
        <dbReference type="Proteomes" id="UP001163798"/>
    </source>
</evidence>
<gene>
    <name evidence="1" type="ORF">GGU10DRAFT_380382</name>
</gene>
<dbReference type="EMBL" id="MU793682">
    <property type="protein sequence ID" value="KAJ3780634.1"/>
    <property type="molecule type" value="Genomic_DNA"/>
</dbReference>
<proteinExistence type="predicted"/>
<sequence>MAPSNPPEVVEVFPGATGPPMMLNGKEWDRETIVSRVDSALDVVLKMVRSKACPEDLHSNNIASLPTLLIKSPSWLQSFGRHISKQREITTSGFHHVWEAVRLKQHKKLETEIPNLFVLNDGPVLDSLTDQSETTRSEEIGLKMPSVSFLVESSTKRCGNGAMVSGCKFPLLFNKAEPMFEPRITGRNETLFDNYGIPRKVAEDSELTWYAFKPDASLFRGHKPYLVVEFESASCSPKYQEDHIRLRLYGGILVRWMRRISGRHFILPALYVWTNGQCDLLFLYEDEGQIQYVFEEHDLGTLLGRLKLFRTILNMMDRVPVEWLSDKWLHQMQVLGLEMKKSKTEKTKLTSSTQSSAPSVDPVDAHHTAFTSTTAAVATPTYPTDDIEYLLSSH</sequence>
<evidence type="ECO:0000313" key="1">
    <source>
        <dbReference type="EMBL" id="KAJ3780634.1"/>
    </source>
</evidence>
<name>A0AA38NJD9_9AGAR</name>
<dbReference type="Proteomes" id="UP001163798">
    <property type="component" value="Unassembled WGS sequence"/>
</dbReference>
<dbReference type="AlphaFoldDB" id="A0AA38NJD9"/>
<accession>A0AA38NJD9</accession>
<keyword evidence="2" id="KW-1185">Reference proteome</keyword>
<organism evidence="1 2">
    <name type="scientific">Lentinula aff. detonsa</name>
    <dbReference type="NCBI Taxonomy" id="2804958"/>
    <lineage>
        <taxon>Eukaryota</taxon>
        <taxon>Fungi</taxon>
        <taxon>Dikarya</taxon>
        <taxon>Basidiomycota</taxon>
        <taxon>Agaricomycotina</taxon>
        <taxon>Agaricomycetes</taxon>
        <taxon>Agaricomycetidae</taxon>
        <taxon>Agaricales</taxon>
        <taxon>Marasmiineae</taxon>
        <taxon>Omphalotaceae</taxon>
        <taxon>Lentinula</taxon>
    </lineage>
</organism>
<reference evidence="1" key="1">
    <citation type="submission" date="2022-08" db="EMBL/GenBank/DDBJ databases">
        <authorList>
            <consortium name="DOE Joint Genome Institute"/>
            <person name="Min B."/>
            <person name="Riley R."/>
            <person name="Sierra-Patev S."/>
            <person name="Naranjo-Ortiz M."/>
            <person name="Looney B."/>
            <person name="Konkel Z."/>
            <person name="Slot J.C."/>
            <person name="Sakamoto Y."/>
            <person name="Steenwyk J.L."/>
            <person name="Rokas A."/>
            <person name="Carro J."/>
            <person name="Camarero S."/>
            <person name="Ferreira P."/>
            <person name="Molpeceres G."/>
            <person name="Ruiz-Duenas F.J."/>
            <person name="Serrano A."/>
            <person name="Henrissat B."/>
            <person name="Drula E."/>
            <person name="Hughes K.W."/>
            <person name="Mata J.L."/>
            <person name="Ishikawa N.K."/>
            <person name="Vargas-Isla R."/>
            <person name="Ushijima S."/>
            <person name="Smith C.A."/>
            <person name="Ahrendt S."/>
            <person name="Andreopoulos W."/>
            <person name="He G."/>
            <person name="Labutti K."/>
            <person name="Lipzen A."/>
            <person name="Ng V."/>
            <person name="Sandor L."/>
            <person name="Barry K."/>
            <person name="Martinez A.T."/>
            <person name="Xiao Y."/>
            <person name="Gibbons J.G."/>
            <person name="Terashima K."/>
            <person name="Hibbett D.S."/>
            <person name="Grigoriev I.V."/>
        </authorList>
    </citation>
    <scope>NUCLEOTIDE SEQUENCE</scope>
    <source>
        <strain evidence="1">TFB10291</strain>
    </source>
</reference>
<comment type="caution">
    <text evidence="1">The sequence shown here is derived from an EMBL/GenBank/DDBJ whole genome shotgun (WGS) entry which is preliminary data.</text>
</comment>